<feature type="compositionally biased region" description="Basic and acidic residues" evidence="4">
    <location>
        <begin position="196"/>
        <end position="213"/>
    </location>
</feature>
<dbReference type="SMART" id="SM00347">
    <property type="entry name" value="HTH_MARR"/>
    <property type="match status" value="1"/>
</dbReference>
<dbReference type="PANTHER" id="PTHR33164:SF104">
    <property type="entry name" value="TRANSCRIPTIONAL REGULATORY PROTEIN"/>
    <property type="match status" value="1"/>
</dbReference>
<evidence type="ECO:0000256" key="3">
    <source>
        <dbReference type="ARBA" id="ARBA00023163"/>
    </source>
</evidence>
<dbReference type="Pfam" id="PF12802">
    <property type="entry name" value="MarR_2"/>
    <property type="match status" value="1"/>
</dbReference>
<protein>
    <submittedName>
        <fullName evidence="6">MarR family winged helix-turn-helix transcriptional regulator</fullName>
    </submittedName>
</protein>
<evidence type="ECO:0000256" key="4">
    <source>
        <dbReference type="SAM" id="MobiDB-lite"/>
    </source>
</evidence>
<gene>
    <name evidence="6" type="ORF">ACFP3U_01390</name>
</gene>
<feature type="region of interest" description="Disordered" evidence="4">
    <location>
        <begin position="170"/>
        <end position="225"/>
    </location>
</feature>
<dbReference type="PROSITE" id="PS01117">
    <property type="entry name" value="HTH_MARR_1"/>
    <property type="match status" value="1"/>
</dbReference>
<proteinExistence type="predicted"/>
<dbReference type="Gene3D" id="1.10.10.10">
    <property type="entry name" value="Winged helix-like DNA-binding domain superfamily/Winged helix DNA-binding domain"/>
    <property type="match status" value="1"/>
</dbReference>
<dbReference type="InterPro" id="IPR036388">
    <property type="entry name" value="WH-like_DNA-bd_sf"/>
</dbReference>
<keyword evidence="1" id="KW-0805">Transcription regulation</keyword>
<reference evidence="7" key="1">
    <citation type="journal article" date="2019" name="Int. J. Syst. Evol. Microbiol.">
        <title>The Global Catalogue of Microorganisms (GCM) 10K type strain sequencing project: providing services to taxonomists for standard genome sequencing and annotation.</title>
        <authorList>
            <consortium name="The Broad Institute Genomics Platform"/>
            <consortium name="The Broad Institute Genome Sequencing Center for Infectious Disease"/>
            <person name="Wu L."/>
            <person name="Ma J."/>
        </authorList>
    </citation>
    <scope>NUCLEOTIDE SEQUENCE [LARGE SCALE GENOMIC DNA]</scope>
    <source>
        <strain evidence="7">CGMCC 4.1437</strain>
    </source>
</reference>
<evidence type="ECO:0000313" key="6">
    <source>
        <dbReference type="EMBL" id="MFC5661630.1"/>
    </source>
</evidence>
<dbReference type="InterPro" id="IPR023187">
    <property type="entry name" value="Tscrpt_reg_MarR-type_CS"/>
</dbReference>
<feature type="region of interest" description="Disordered" evidence="4">
    <location>
        <begin position="1"/>
        <end position="20"/>
    </location>
</feature>
<dbReference type="SUPFAM" id="SSF46785">
    <property type="entry name" value="Winged helix' DNA-binding domain"/>
    <property type="match status" value="1"/>
</dbReference>
<sequence length="225" mass="24884">MTRATHPASADPPRDWTDGHVERWRPVLPHLDPDIEGAVTRMIKLTRHLGRVREQGVADYGLQKHEFDTLHGLAGRGGRATPSELRADLNLAPASVTGRLEALERRGFIVRTPSSDDRRRVDVELTEAGRLAWRQALDVVGREERRLLGVLAPDERRVLSDLLRRVLLAAEEEPPEARPQAAASRADRAQAGTGTGDDRAAEAWRGDRAEPRTEPPATGWHEPGA</sequence>
<dbReference type="RefSeq" id="WP_380223191.1">
    <property type="nucleotide sequence ID" value="NZ_JBHSOF010000001.1"/>
</dbReference>
<dbReference type="PROSITE" id="PS50995">
    <property type="entry name" value="HTH_MARR_2"/>
    <property type="match status" value="1"/>
</dbReference>
<evidence type="ECO:0000259" key="5">
    <source>
        <dbReference type="PROSITE" id="PS50995"/>
    </source>
</evidence>
<name>A0ABW0WZC5_9ACTN</name>
<dbReference type="EMBL" id="JBHSOF010000001">
    <property type="protein sequence ID" value="MFC5661630.1"/>
    <property type="molecule type" value="Genomic_DNA"/>
</dbReference>
<dbReference type="InterPro" id="IPR039422">
    <property type="entry name" value="MarR/SlyA-like"/>
</dbReference>
<feature type="domain" description="HTH marR-type" evidence="5">
    <location>
        <begin position="32"/>
        <end position="168"/>
    </location>
</feature>
<evidence type="ECO:0000256" key="2">
    <source>
        <dbReference type="ARBA" id="ARBA00023125"/>
    </source>
</evidence>
<keyword evidence="2" id="KW-0238">DNA-binding</keyword>
<dbReference type="PRINTS" id="PR00598">
    <property type="entry name" value="HTHMARR"/>
</dbReference>
<dbReference type="InterPro" id="IPR036390">
    <property type="entry name" value="WH_DNA-bd_sf"/>
</dbReference>
<evidence type="ECO:0000313" key="7">
    <source>
        <dbReference type="Proteomes" id="UP001595975"/>
    </source>
</evidence>
<keyword evidence="3" id="KW-0804">Transcription</keyword>
<dbReference type="Proteomes" id="UP001595975">
    <property type="component" value="Unassembled WGS sequence"/>
</dbReference>
<evidence type="ECO:0000256" key="1">
    <source>
        <dbReference type="ARBA" id="ARBA00023015"/>
    </source>
</evidence>
<comment type="caution">
    <text evidence="6">The sequence shown here is derived from an EMBL/GenBank/DDBJ whole genome shotgun (WGS) entry which is preliminary data.</text>
</comment>
<organism evidence="6 7">
    <name type="scientific">Kitasatospora misakiensis</name>
    <dbReference type="NCBI Taxonomy" id="67330"/>
    <lineage>
        <taxon>Bacteria</taxon>
        <taxon>Bacillati</taxon>
        <taxon>Actinomycetota</taxon>
        <taxon>Actinomycetes</taxon>
        <taxon>Kitasatosporales</taxon>
        <taxon>Streptomycetaceae</taxon>
        <taxon>Kitasatospora</taxon>
    </lineage>
</organism>
<keyword evidence="7" id="KW-1185">Reference proteome</keyword>
<accession>A0ABW0WZC5</accession>
<dbReference type="PANTHER" id="PTHR33164">
    <property type="entry name" value="TRANSCRIPTIONAL REGULATOR, MARR FAMILY"/>
    <property type="match status" value="1"/>
</dbReference>
<dbReference type="InterPro" id="IPR000835">
    <property type="entry name" value="HTH_MarR-typ"/>
</dbReference>